<evidence type="ECO:0000256" key="5">
    <source>
        <dbReference type="ARBA" id="ARBA00032829"/>
    </source>
</evidence>
<evidence type="ECO:0000256" key="1">
    <source>
        <dbReference type="ARBA" id="ARBA00010040"/>
    </source>
</evidence>
<dbReference type="EMBL" id="KV425956">
    <property type="protein sequence ID" value="KZV95473.1"/>
    <property type="molecule type" value="Genomic_DNA"/>
</dbReference>
<dbReference type="InterPro" id="IPR011042">
    <property type="entry name" value="6-blade_b-propeller_TolB-like"/>
</dbReference>
<feature type="region of interest" description="Disordered" evidence="6">
    <location>
        <begin position="392"/>
        <end position="426"/>
    </location>
</feature>
<feature type="compositionally biased region" description="Basic and acidic residues" evidence="6">
    <location>
        <begin position="404"/>
        <end position="419"/>
    </location>
</feature>
<dbReference type="SUPFAM" id="SSF53474">
    <property type="entry name" value="alpha/beta-Hydrolases"/>
    <property type="match status" value="1"/>
</dbReference>
<dbReference type="GO" id="GO:0004252">
    <property type="term" value="F:serine-type endopeptidase activity"/>
    <property type="evidence" value="ECO:0007669"/>
    <property type="project" value="TreeGrafter"/>
</dbReference>
<dbReference type="PANTHER" id="PTHR42776">
    <property type="entry name" value="SERINE PEPTIDASE S9 FAMILY MEMBER"/>
    <property type="match status" value="1"/>
</dbReference>
<evidence type="ECO:0000256" key="6">
    <source>
        <dbReference type="SAM" id="MobiDB-lite"/>
    </source>
</evidence>
<dbReference type="InterPro" id="IPR029058">
    <property type="entry name" value="AB_hydrolase_fold"/>
</dbReference>
<evidence type="ECO:0000256" key="2">
    <source>
        <dbReference type="ARBA" id="ARBA00022670"/>
    </source>
</evidence>
<dbReference type="STRING" id="1314781.A0A165JXD3"/>
<evidence type="ECO:0000259" key="7">
    <source>
        <dbReference type="Pfam" id="PF00326"/>
    </source>
</evidence>
<comment type="similarity">
    <text evidence="1">Belongs to the peptidase S9C family.</text>
</comment>
<accession>A0A165JXD3</accession>
<evidence type="ECO:0000256" key="4">
    <source>
        <dbReference type="ARBA" id="ARBA00022801"/>
    </source>
</evidence>
<evidence type="ECO:0000313" key="9">
    <source>
        <dbReference type="Proteomes" id="UP000077266"/>
    </source>
</evidence>
<dbReference type="Pfam" id="PF00326">
    <property type="entry name" value="Peptidase_S9"/>
    <property type="match status" value="1"/>
</dbReference>
<dbReference type="GO" id="GO:0006508">
    <property type="term" value="P:proteolysis"/>
    <property type="evidence" value="ECO:0007669"/>
    <property type="project" value="UniProtKB-KW"/>
</dbReference>
<dbReference type="FunFam" id="3.40.50.1820:FF:000028">
    <property type="entry name" value="S9 family peptidase"/>
    <property type="match status" value="1"/>
</dbReference>
<dbReference type="Gene3D" id="2.120.10.30">
    <property type="entry name" value="TolB, C-terminal domain"/>
    <property type="match status" value="1"/>
</dbReference>
<dbReference type="InParanoid" id="A0A165JXD3"/>
<dbReference type="FunCoup" id="A0A165JXD3">
    <property type="interactions" value="19"/>
</dbReference>
<dbReference type="SUPFAM" id="SSF82171">
    <property type="entry name" value="DPP6 N-terminal domain-like"/>
    <property type="match status" value="1"/>
</dbReference>
<protein>
    <recommendedName>
        <fullName evidence="5">Dipeptidyl-peptidase V</fullName>
    </recommendedName>
</protein>
<dbReference type="Gene3D" id="3.40.50.1820">
    <property type="entry name" value="alpha/beta hydrolase"/>
    <property type="match status" value="1"/>
</dbReference>
<reference evidence="8 9" key="1">
    <citation type="journal article" date="2016" name="Mol. Biol. Evol.">
        <title>Comparative Genomics of Early-Diverging Mushroom-Forming Fungi Provides Insights into the Origins of Lignocellulose Decay Capabilities.</title>
        <authorList>
            <person name="Nagy L.G."/>
            <person name="Riley R."/>
            <person name="Tritt A."/>
            <person name="Adam C."/>
            <person name="Daum C."/>
            <person name="Floudas D."/>
            <person name="Sun H."/>
            <person name="Yadav J.S."/>
            <person name="Pangilinan J."/>
            <person name="Larsson K.H."/>
            <person name="Matsuura K."/>
            <person name="Barry K."/>
            <person name="Labutti K."/>
            <person name="Kuo R."/>
            <person name="Ohm R.A."/>
            <person name="Bhattacharya S.S."/>
            <person name="Shirouzu T."/>
            <person name="Yoshinaga Y."/>
            <person name="Martin F.M."/>
            <person name="Grigoriev I.V."/>
            <person name="Hibbett D.S."/>
        </authorList>
    </citation>
    <scope>NUCLEOTIDE SEQUENCE [LARGE SCALE GENOMIC DNA]</scope>
    <source>
        <strain evidence="8 9">HHB12029</strain>
    </source>
</reference>
<keyword evidence="2" id="KW-0645">Protease</keyword>
<organism evidence="8 9">
    <name type="scientific">Exidia glandulosa HHB12029</name>
    <dbReference type="NCBI Taxonomy" id="1314781"/>
    <lineage>
        <taxon>Eukaryota</taxon>
        <taxon>Fungi</taxon>
        <taxon>Dikarya</taxon>
        <taxon>Basidiomycota</taxon>
        <taxon>Agaricomycotina</taxon>
        <taxon>Agaricomycetes</taxon>
        <taxon>Auriculariales</taxon>
        <taxon>Exidiaceae</taxon>
        <taxon>Exidia</taxon>
    </lineage>
</organism>
<proteinExistence type="inferred from homology"/>
<sequence length="765" mass="84557">MRFGNDLALLLSASQTPLMSTTNNAGANAGSPLDFEFKTGADVFSPVDLVTLPRPGAGLVSPDGQLVVVPVSTYNLQDAKNNKTFYITSVSSTVSPFEVPLARGGEAFWLDAHTIGHVVRPEDDAAPQLLARDVEYSTELRAGEPYVVGTFPDVDVGNFKKSPDGSWLVFSADVYPDRDLNTVKQQDKEWKDRGSSALVYEETFVRHWDTFRTPKSPSLFSVRVTKSDDGKFVLGDKFNSVLKDTNHHSPVEPFGGTDNFDVSLTSVIYTAKDADVQPAWHTRQNIYVVPIEGGPPVHLTSGKQGATTAPVFSASGSKVAWLELAKDGAEADKAQLIVHDFAEDVQFQLLEDWTLSPSEILFSHDDSHLILTVGEAARARILSLPLPSTPKADKFSATRKRHSINKDTKPSPITTEHHASGVQRAGTDGSLVFSQSSLRGPNNVFVLSPASSTRPSAARNLHSAAIAYDTTAVAAGWKLEQLTDFGLEQLGSKKLDAGEEFFFTGAKDVKVQGWVIRPPGYSKDDKKKWPVVLFIHGGPQGVWDDNWSTRWNPNVWAQQGYVVVAINPTGSTTFGQDFTDAISGDWGGRPFEDLRKGWAYVKEHYPQIDFDRAVGAGASWGGYAVNWIAGHPEWDFGFKALFCHDGVFDTTYNGLVTDELYFFEQEFGAPAWTKEGYELSEKFNPARLVGKWTTPMLIVHGSKDFRLPDTEGISAFQALQRRKIKSRLVIFPDENHWVLNHKNSLKWHWEVFRWFHLFVGAGAQQ</sequence>
<keyword evidence="4 8" id="KW-0378">Hydrolase</keyword>
<dbReference type="Proteomes" id="UP000077266">
    <property type="component" value="Unassembled WGS sequence"/>
</dbReference>
<dbReference type="InterPro" id="IPR001375">
    <property type="entry name" value="Peptidase_S9_cat"/>
</dbReference>
<name>A0A165JXD3_EXIGL</name>
<keyword evidence="3" id="KW-0732">Signal</keyword>
<keyword evidence="9" id="KW-1185">Reference proteome</keyword>
<gene>
    <name evidence="8" type="ORF">EXIGLDRAFT_672155</name>
</gene>
<dbReference type="AlphaFoldDB" id="A0A165JXD3"/>
<dbReference type="OrthoDB" id="416344at2759"/>
<dbReference type="PANTHER" id="PTHR42776:SF13">
    <property type="entry name" value="DIPEPTIDYL-PEPTIDASE 5"/>
    <property type="match status" value="1"/>
</dbReference>
<evidence type="ECO:0000256" key="3">
    <source>
        <dbReference type="ARBA" id="ARBA00022729"/>
    </source>
</evidence>
<evidence type="ECO:0000313" key="8">
    <source>
        <dbReference type="EMBL" id="KZV95473.1"/>
    </source>
</evidence>
<feature type="domain" description="Peptidase S9 prolyl oligopeptidase catalytic" evidence="7">
    <location>
        <begin position="547"/>
        <end position="756"/>
    </location>
</feature>